<keyword evidence="2" id="KW-0472">Membrane</keyword>
<dbReference type="RefSeq" id="WP_342759300.1">
    <property type="nucleotide sequence ID" value="NZ_CP146256.1"/>
</dbReference>
<comment type="subcellular location">
    <subcellularLocation>
        <location evidence="1">Membrane</location>
    </subcellularLocation>
</comment>
<evidence type="ECO:0000313" key="5">
    <source>
        <dbReference type="EMBL" id="XAH75728.1"/>
    </source>
</evidence>
<dbReference type="InterPro" id="IPR012338">
    <property type="entry name" value="Beta-lactam/transpept-like"/>
</dbReference>
<dbReference type="Pfam" id="PF00144">
    <property type="entry name" value="Beta-lactamase"/>
    <property type="match status" value="1"/>
</dbReference>
<evidence type="ECO:0000259" key="4">
    <source>
        <dbReference type="Pfam" id="PF00144"/>
    </source>
</evidence>
<protein>
    <submittedName>
        <fullName evidence="5">Serine hydrolase domain-containing protein</fullName>
        <ecNumber evidence="5">3.1.1.103</ecNumber>
    </submittedName>
</protein>
<dbReference type="InterPro" id="IPR001466">
    <property type="entry name" value="Beta-lactam-related"/>
</dbReference>
<accession>A0ABZ3EZL1</accession>
<organism evidence="5 6">
    <name type="scientific">Kineothrix sedimenti</name>
    <dbReference type="NCBI Taxonomy" id="3123317"/>
    <lineage>
        <taxon>Bacteria</taxon>
        <taxon>Bacillati</taxon>
        <taxon>Bacillota</taxon>
        <taxon>Clostridia</taxon>
        <taxon>Lachnospirales</taxon>
        <taxon>Lachnospiraceae</taxon>
        <taxon>Kineothrix</taxon>
    </lineage>
</organism>
<gene>
    <name evidence="5" type="ORF">V6984_08235</name>
</gene>
<dbReference type="PANTHER" id="PTHR46825">
    <property type="entry name" value="D-ALANYL-D-ALANINE-CARBOXYPEPTIDASE/ENDOPEPTIDASE AMPH"/>
    <property type="match status" value="1"/>
</dbReference>
<dbReference type="Gene3D" id="3.40.710.10">
    <property type="entry name" value="DD-peptidase/beta-lactamase superfamily"/>
    <property type="match status" value="1"/>
</dbReference>
<dbReference type="Proteomes" id="UP001451571">
    <property type="component" value="Chromosome"/>
</dbReference>
<keyword evidence="6" id="KW-1185">Reference proteome</keyword>
<keyword evidence="5" id="KW-0378">Hydrolase</keyword>
<feature type="chain" id="PRO_5046567770" evidence="3">
    <location>
        <begin position="29"/>
        <end position="659"/>
    </location>
</feature>
<dbReference type="PANTHER" id="PTHR46825:SF11">
    <property type="entry name" value="PENICILLIN-BINDING PROTEIN 4"/>
    <property type="match status" value="1"/>
</dbReference>
<keyword evidence="3" id="KW-0732">Signal</keyword>
<proteinExistence type="predicted"/>
<dbReference type="EC" id="3.1.1.103" evidence="5"/>
<reference evidence="5 6" key="1">
    <citation type="submission" date="2024-02" db="EMBL/GenBank/DDBJ databases">
        <title>Bacterial strain from lacustrine sediment.</title>
        <authorList>
            <person name="Petit C."/>
            <person name="Fadhlaoui K."/>
        </authorList>
    </citation>
    <scope>NUCLEOTIDE SEQUENCE [LARGE SCALE GENOMIC DNA]</scope>
    <source>
        <strain evidence="5 6">IPX-CK</strain>
    </source>
</reference>
<dbReference type="SUPFAM" id="SSF56601">
    <property type="entry name" value="beta-lactamase/transpeptidase-like"/>
    <property type="match status" value="1"/>
</dbReference>
<evidence type="ECO:0000313" key="6">
    <source>
        <dbReference type="Proteomes" id="UP001451571"/>
    </source>
</evidence>
<dbReference type="EMBL" id="CP146256">
    <property type="protein sequence ID" value="XAH75728.1"/>
    <property type="molecule type" value="Genomic_DNA"/>
</dbReference>
<feature type="domain" description="Beta-lactamase-related" evidence="4">
    <location>
        <begin position="50"/>
        <end position="322"/>
    </location>
</feature>
<feature type="signal peptide" evidence="3">
    <location>
        <begin position="1"/>
        <end position="28"/>
    </location>
</feature>
<name>A0ABZ3EZL1_9FIRM</name>
<evidence type="ECO:0000256" key="3">
    <source>
        <dbReference type="SAM" id="SignalP"/>
    </source>
</evidence>
<evidence type="ECO:0000256" key="2">
    <source>
        <dbReference type="ARBA" id="ARBA00023136"/>
    </source>
</evidence>
<sequence>MKKLYLQAFISLFSLLIGFMLLSIPSSAQNSKDNAPATEPTAPEALLTAENKIYGIGSISKTVTATAILKLADQGLIELDSPVSGYLPQFTMPDERYKKITVRMLLNHSSGLLGSLYSNSDLYGCIDNSNHDRILEHLSTQRLKADPGEYSVYSNDSFQLAELIIEAVSGLSYTDYITRHIMDPLGANDTITMHSDLDKSDIADTYKNNRLMPTVMTTTLGDGGILSTAADLCTFSTIFMKDHHSILSGASVAESIKEQAAGPHIYDGNYGLGWDEVNAYPFNTYDIKAVKKGGDTDNYHAMLTVLPDYNMSAAVVSSGGSSAYASLLSNELLLSALNSTIDLQESAQETSFSGEAAAIPDEYLEFTGLYNGTASFALDYKNNKMYLTLYSTPALSNNKIKKSFELTYLDSGYFVCKDDNILNTIMPASQRYITEGFRLIKNGDTYAVQAEYYAKYFGVSTDFSSLTLATKLDDFQAAGQAKTAWKSRSNKKYFLLDEHYASASYISQPYIEGEILDNNENYFVINGSLYAITGKDSLSNVGKKRDIVDINITPKDKIEYLSATSGFQYVGEEYLSDLKLNQTYTIQTGGFTQWYRIAGSIAGTYTSIEISGEGSYFIYNQYGALIDSSLFMNDTMTSYLIEDGYIAFAGKQETEFKIK</sequence>
<dbReference type="GO" id="GO:0016787">
    <property type="term" value="F:hydrolase activity"/>
    <property type="evidence" value="ECO:0007669"/>
    <property type="project" value="UniProtKB-KW"/>
</dbReference>
<dbReference type="InterPro" id="IPR050491">
    <property type="entry name" value="AmpC-like"/>
</dbReference>
<evidence type="ECO:0000256" key="1">
    <source>
        <dbReference type="ARBA" id="ARBA00004370"/>
    </source>
</evidence>